<dbReference type="InterPro" id="IPR011650">
    <property type="entry name" value="Peptidase_M20_dimer"/>
</dbReference>
<accession>A0A1H3A3I1</accession>
<dbReference type="PRINTS" id="PR00934">
    <property type="entry name" value="XHISDIPTASE"/>
</dbReference>
<dbReference type="RefSeq" id="WP_074707985.1">
    <property type="nucleotide sequence ID" value="NZ_CAMEFB010000030.1"/>
</dbReference>
<dbReference type="EMBL" id="FNOP01000018">
    <property type="protein sequence ID" value="SDX24350.1"/>
    <property type="molecule type" value="Genomic_DNA"/>
</dbReference>
<feature type="domain" description="Peptidase M20 dimerisation" evidence="18">
    <location>
        <begin position="208"/>
        <end position="286"/>
    </location>
</feature>
<dbReference type="NCBIfam" id="TIGR01893">
    <property type="entry name" value="aa-his-dipept"/>
    <property type="match status" value="1"/>
</dbReference>
<keyword evidence="8" id="KW-0170">Cobalt</keyword>
<dbReference type="InterPro" id="IPR001160">
    <property type="entry name" value="Peptidase_M20C"/>
</dbReference>
<name>A0A1H3A3I1_ACIFE</name>
<evidence type="ECO:0000256" key="16">
    <source>
        <dbReference type="ARBA" id="ARBA00077688"/>
    </source>
</evidence>
<reference evidence="19 20" key="1">
    <citation type="submission" date="2016-10" db="EMBL/GenBank/DDBJ databases">
        <authorList>
            <person name="Varghese N."/>
            <person name="Submissions S."/>
        </authorList>
    </citation>
    <scope>NUCLEOTIDE SEQUENCE [LARGE SCALE GENOMIC DNA]</scope>
    <source>
        <strain evidence="19 20">WCC6</strain>
    </source>
</reference>
<evidence type="ECO:0000313" key="20">
    <source>
        <dbReference type="Proteomes" id="UP000182379"/>
    </source>
</evidence>
<evidence type="ECO:0000256" key="14">
    <source>
        <dbReference type="ARBA" id="ARBA00075285"/>
    </source>
</evidence>
<keyword evidence="6" id="KW-0862">Zinc</keyword>
<dbReference type="GO" id="GO:0046872">
    <property type="term" value="F:metal ion binding"/>
    <property type="evidence" value="ECO:0007669"/>
    <property type="project" value="UniProtKB-KW"/>
</dbReference>
<dbReference type="Pfam" id="PF07687">
    <property type="entry name" value="M20_dimer"/>
    <property type="match status" value="1"/>
</dbReference>
<dbReference type="SUPFAM" id="SSF53187">
    <property type="entry name" value="Zn-dependent exopeptidases"/>
    <property type="match status" value="1"/>
</dbReference>
<protein>
    <recommendedName>
        <fullName evidence="13">Cytosol non-specific dipeptidase</fullName>
        <ecNumber evidence="10">3.4.13.18</ecNumber>
    </recommendedName>
    <alternativeName>
        <fullName evidence="16">Aminoacyl-histidine dipeptidase</fullName>
    </alternativeName>
    <alternativeName>
        <fullName evidence="15">Beta-alanyl-histidine dipeptidase</fullName>
    </alternativeName>
    <alternativeName>
        <fullName evidence="14">Carnosinase</fullName>
    </alternativeName>
    <alternativeName>
        <fullName evidence="11">Peptidase D</fullName>
    </alternativeName>
    <alternativeName>
        <fullName evidence="17">Xaa-His dipeptidase</fullName>
    </alternativeName>
</protein>
<evidence type="ECO:0000256" key="1">
    <source>
        <dbReference type="ARBA" id="ARBA00001941"/>
    </source>
</evidence>
<dbReference type="CDD" id="cd03890">
    <property type="entry name" value="M20_pepD"/>
    <property type="match status" value="1"/>
</dbReference>
<evidence type="ECO:0000256" key="15">
    <source>
        <dbReference type="ARBA" id="ARBA00076004"/>
    </source>
</evidence>
<comment type="cofactor">
    <cofactor evidence="2">
        <name>Zn(2+)</name>
        <dbReference type="ChEBI" id="CHEBI:29105"/>
    </cofactor>
</comment>
<sequence length="479" mass="52397">MTVLDSLEPRRVFHFFEEISRIPHGSGHTKAISDWLVEFGRKRGLEVRQDALNNVVLVGPASPGYEQAEPVIFQGHMDMVCEKAPDCPKDMEKEGLDLEVSGDEITARGTTLGADDGIAVAMGLALLDDPSIPRPRLEAVFTVDEEIGMLGAVDLDASGLAGRRMINMDSEEEGVFTAGCAGGVDVNCALPVRREAFAGTCLELKISSLTGGHSGAEIHKGRANGDRLMGRLLLHLDREVLYRLVEVEGGTKDNAIPREARAAVLTPEPEKLRQAVAAFDRILRQEFQVTDPDLQVTAEPARAERLPMDRESTEKVQCLLTSLPGGVQVMSPELEGMVQTSLNLGILYTEDGQVCAGLLVRSSVESQKEMVAEQIEGLLRQLGGQAIRSGDYPGWAYRADSPLRDLFVQVYREQYGKEPKVEAIHAGVECGMFAAKLPGLDCISLGPTLTEIHTYRETMHIASVQRTWNLLLEVLKRMK</sequence>
<dbReference type="GO" id="GO:0006508">
    <property type="term" value="P:proteolysis"/>
    <property type="evidence" value="ECO:0007669"/>
    <property type="project" value="UniProtKB-KW"/>
</dbReference>
<keyword evidence="5" id="KW-0378">Hydrolase</keyword>
<evidence type="ECO:0000256" key="4">
    <source>
        <dbReference type="ARBA" id="ARBA00022723"/>
    </source>
</evidence>
<evidence type="ECO:0000256" key="5">
    <source>
        <dbReference type="ARBA" id="ARBA00022801"/>
    </source>
</evidence>
<evidence type="ECO:0000256" key="13">
    <source>
        <dbReference type="ARBA" id="ARBA00071271"/>
    </source>
</evidence>
<evidence type="ECO:0000256" key="10">
    <source>
        <dbReference type="ARBA" id="ARBA00038976"/>
    </source>
</evidence>
<dbReference type="Gene3D" id="3.40.630.10">
    <property type="entry name" value="Zn peptidases"/>
    <property type="match status" value="2"/>
</dbReference>
<comment type="similarity">
    <text evidence="12">Belongs to the peptidase M20C family.</text>
</comment>
<evidence type="ECO:0000256" key="8">
    <source>
        <dbReference type="ARBA" id="ARBA00023285"/>
    </source>
</evidence>
<evidence type="ECO:0000256" key="2">
    <source>
        <dbReference type="ARBA" id="ARBA00001947"/>
    </source>
</evidence>
<dbReference type="PANTHER" id="PTHR43501:SF1">
    <property type="entry name" value="CYTOSOL NON-SPECIFIC DIPEPTIDASE"/>
    <property type="match status" value="1"/>
</dbReference>
<proteinExistence type="inferred from homology"/>
<comment type="caution">
    <text evidence="19">The sequence shown here is derived from an EMBL/GenBank/DDBJ whole genome shotgun (WGS) entry which is preliminary data.</text>
</comment>
<dbReference type="PIRSF" id="PIRSF016599">
    <property type="entry name" value="Xaa-His_dipept"/>
    <property type="match status" value="1"/>
</dbReference>
<keyword evidence="3" id="KW-0645">Protease</keyword>
<dbReference type="GO" id="GO:0070573">
    <property type="term" value="F:metallodipeptidase activity"/>
    <property type="evidence" value="ECO:0007669"/>
    <property type="project" value="TreeGrafter"/>
</dbReference>
<evidence type="ECO:0000313" key="19">
    <source>
        <dbReference type="EMBL" id="SDX24350.1"/>
    </source>
</evidence>
<evidence type="ECO:0000256" key="11">
    <source>
        <dbReference type="ARBA" id="ARBA00044252"/>
    </source>
</evidence>
<dbReference type="AlphaFoldDB" id="A0A1H3A3I1"/>
<dbReference type="InterPro" id="IPR002933">
    <property type="entry name" value="Peptidase_M20"/>
</dbReference>
<evidence type="ECO:0000256" key="7">
    <source>
        <dbReference type="ARBA" id="ARBA00023049"/>
    </source>
</evidence>
<gene>
    <name evidence="19" type="ORF">SAMN05216495_11823</name>
</gene>
<keyword evidence="7" id="KW-0482">Metalloprotease</keyword>
<dbReference type="EC" id="3.4.13.18" evidence="10"/>
<organism evidence="19 20">
    <name type="scientific">Acidaminococcus fermentans</name>
    <dbReference type="NCBI Taxonomy" id="905"/>
    <lineage>
        <taxon>Bacteria</taxon>
        <taxon>Bacillati</taxon>
        <taxon>Bacillota</taxon>
        <taxon>Negativicutes</taxon>
        <taxon>Acidaminococcales</taxon>
        <taxon>Acidaminococcaceae</taxon>
        <taxon>Acidaminococcus</taxon>
    </lineage>
</organism>
<evidence type="ECO:0000256" key="12">
    <source>
        <dbReference type="ARBA" id="ARBA00061423"/>
    </source>
</evidence>
<evidence type="ECO:0000256" key="17">
    <source>
        <dbReference type="ARBA" id="ARBA00078074"/>
    </source>
</evidence>
<evidence type="ECO:0000256" key="3">
    <source>
        <dbReference type="ARBA" id="ARBA00022670"/>
    </source>
</evidence>
<comment type="cofactor">
    <cofactor evidence="1">
        <name>Co(2+)</name>
        <dbReference type="ChEBI" id="CHEBI:48828"/>
    </cofactor>
</comment>
<dbReference type="FunFam" id="3.40.630.10:FF:000018">
    <property type="entry name" value="Aminoacyl-histidine dipeptidase PepD"/>
    <property type="match status" value="1"/>
</dbReference>
<dbReference type="Proteomes" id="UP000182379">
    <property type="component" value="Unassembled WGS sequence"/>
</dbReference>
<dbReference type="GO" id="GO:0005829">
    <property type="term" value="C:cytosol"/>
    <property type="evidence" value="ECO:0007669"/>
    <property type="project" value="TreeGrafter"/>
</dbReference>
<dbReference type="Pfam" id="PF01546">
    <property type="entry name" value="Peptidase_M20"/>
    <property type="match status" value="1"/>
</dbReference>
<dbReference type="PANTHER" id="PTHR43501">
    <property type="entry name" value="CYTOSOL NON-SPECIFIC DIPEPTIDASE"/>
    <property type="match status" value="1"/>
</dbReference>
<keyword evidence="4" id="KW-0479">Metal-binding</keyword>
<comment type="catalytic activity">
    <reaction evidence="9">
        <text>Hydrolysis of dipeptides, preferentially hydrophobic dipeptides including prolyl amino acids.</text>
        <dbReference type="EC" id="3.4.13.18"/>
    </reaction>
</comment>
<evidence type="ECO:0000256" key="6">
    <source>
        <dbReference type="ARBA" id="ARBA00022833"/>
    </source>
</evidence>
<dbReference type="FunFam" id="3.40.630.10:FF:000015">
    <property type="entry name" value="Aminoacyl-histidine dipeptidase PepD"/>
    <property type="match status" value="1"/>
</dbReference>
<evidence type="ECO:0000259" key="18">
    <source>
        <dbReference type="Pfam" id="PF07687"/>
    </source>
</evidence>
<evidence type="ECO:0000256" key="9">
    <source>
        <dbReference type="ARBA" id="ARBA00036421"/>
    </source>
</evidence>